<gene>
    <name evidence="9" type="ORF">ACFOFO_14160</name>
</gene>
<reference evidence="10" key="1">
    <citation type="journal article" date="2019" name="Int. J. Syst. Evol. Microbiol.">
        <title>The Global Catalogue of Microorganisms (GCM) 10K type strain sequencing project: providing services to taxonomists for standard genome sequencing and annotation.</title>
        <authorList>
            <consortium name="The Broad Institute Genomics Platform"/>
            <consortium name="The Broad Institute Genome Sequencing Center for Infectious Disease"/>
            <person name="Wu L."/>
            <person name="Ma J."/>
        </authorList>
    </citation>
    <scope>NUCLEOTIDE SEQUENCE [LARGE SCALE GENOMIC DNA]</scope>
    <source>
        <strain evidence="10">KCTC 42986</strain>
    </source>
</reference>
<dbReference type="InterPro" id="IPR058031">
    <property type="entry name" value="AAA_lid_NorR"/>
</dbReference>
<dbReference type="InterPro" id="IPR001789">
    <property type="entry name" value="Sig_transdc_resp-reg_receiver"/>
</dbReference>
<dbReference type="InterPro" id="IPR002078">
    <property type="entry name" value="Sigma_54_int"/>
</dbReference>
<evidence type="ECO:0000256" key="1">
    <source>
        <dbReference type="ARBA" id="ARBA00022741"/>
    </source>
</evidence>
<evidence type="ECO:0000313" key="9">
    <source>
        <dbReference type="EMBL" id="MFC3109090.1"/>
    </source>
</evidence>
<keyword evidence="1" id="KW-0547">Nucleotide-binding</keyword>
<dbReference type="InterPro" id="IPR025943">
    <property type="entry name" value="Sigma_54_int_dom_ATP-bd_2"/>
</dbReference>
<dbReference type="InterPro" id="IPR009057">
    <property type="entry name" value="Homeodomain-like_sf"/>
</dbReference>
<dbReference type="RefSeq" id="WP_390327034.1">
    <property type="nucleotide sequence ID" value="NZ_JBHRTP010000041.1"/>
</dbReference>
<accession>A0ABV7F515</accession>
<evidence type="ECO:0000256" key="3">
    <source>
        <dbReference type="ARBA" id="ARBA00023015"/>
    </source>
</evidence>
<evidence type="ECO:0000256" key="5">
    <source>
        <dbReference type="ARBA" id="ARBA00023163"/>
    </source>
</evidence>
<evidence type="ECO:0000256" key="2">
    <source>
        <dbReference type="ARBA" id="ARBA00022840"/>
    </source>
</evidence>
<feature type="domain" description="Response regulatory" evidence="8">
    <location>
        <begin position="5"/>
        <end position="119"/>
    </location>
</feature>
<organism evidence="9 10">
    <name type="scientific">Undibacterium arcticum</name>
    <dbReference type="NCBI Taxonomy" id="1762892"/>
    <lineage>
        <taxon>Bacteria</taxon>
        <taxon>Pseudomonadati</taxon>
        <taxon>Pseudomonadota</taxon>
        <taxon>Betaproteobacteria</taxon>
        <taxon>Burkholderiales</taxon>
        <taxon>Oxalobacteraceae</taxon>
        <taxon>Undibacterium</taxon>
    </lineage>
</organism>
<evidence type="ECO:0000256" key="6">
    <source>
        <dbReference type="PROSITE-ProRule" id="PRU00169"/>
    </source>
</evidence>
<dbReference type="PROSITE" id="PS00688">
    <property type="entry name" value="SIGMA54_INTERACT_3"/>
    <property type="match status" value="1"/>
</dbReference>
<dbReference type="SMART" id="SM00382">
    <property type="entry name" value="AAA"/>
    <property type="match status" value="1"/>
</dbReference>
<keyword evidence="3" id="KW-0805">Transcription regulation</keyword>
<keyword evidence="6" id="KW-0597">Phosphoprotein</keyword>
<sequence length="519" mass="55111">MTSPRILVVDDEADLRELIEITLIKMGLDVDSAADLASARSYLASSDYAVVLTDMRLPDGLGIELVREVSSTRKNTPIAVLTAFGSADNAVAALKAGAFDYVSKPVALDQLRQLVQSALRLSGELPAAGAADIAGAKSTPLRLIGLSSAMRDLRAQIVRLARSMAPIAITGESGSGKELAAREIHAQSARGDRPFIAVNCGAIPEALMEAEFFGYRKGAFTGANDERDGFFQAAHGGTLMLDEVADLPLAMQVKLLRAIQERRVRKLGATAEEPVDVRIISATHQNLAQCVEQGKFRQDLYYRLNVIELSLPPLRERLDDIAALADAMLHKLARQGQEPPAVLAPQALEALRAYPFPGNVRELENILERALAFANDGVIEIADLALKPVKGAAAPPPAPQQPELPDAPAAPELAVIVQSAAVAGLPAAKAADAGVAQVVSATAGVTGVAGVTDGASAAGVTGEPLPSCLPDYLDQVERDIICRALAQTRYNRTQAAELLGISFRQLRYQMQRLNIHEPQ</sequence>
<dbReference type="Gene3D" id="3.40.50.2300">
    <property type="match status" value="1"/>
</dbReference>
<keyword evidence="10" id="KW-1185">Reference proteome</keyword>
<dbReference type="PRINTS" id="PR01590">
    <property type="entry name" value="HTHFIS"/>
</dbReference>
<comment type="caution">
    <text evidence="9">The sequence shown here is derived from an EMBL/GenBank/DDBJ whole genome shotgun (WGS) entry which is preliminary data.</text>
</comment>
<evidence type="ECO:0000259" key="8">
    <source>
        <dbReference type="PROSITE" id="PS50110"/>
    </source>
</evidence>
<dbReference type="InterPro" id="IPR003593">
    <property type="entry name" value="AAA+_ATPase"/>
</dbReference>
<evidence type="ECO:0000313" key="10">
    <source>
        <dbReference type="Proteomes" id="UP001595530"/>
    </source>
</evidence>
<dbReference type="PANTHER" id="PTHR32071">
    <property type="entry name" value="TRANSCRIPTIONAL REGULATORY PROTEIN"/>
    <property type="match status" value="1"/>
</dbReference>
<dbReference type="EMBL" id="JBHRTP010000041">
    <property type="protein sequence ID" value="MFC3109090.1"/>
    <property type="molecule type" value="Genomic_DNA"/>
</dbReference>
<dbReference type="PANTHER" id="PTHR32071:SF100">
    <property type="entry name" value="RESPONSE REGULATOR PROTEIN PILR"/>
    <property type="match status" value="1"/>
</dbReference>
<dbReference type="SUPFAM" id="SSF52172">
    <property type="entry name" value="CheY-like"/>
    <property type="match status" value="1"/>
</dbReference>
<dbReference type="PROSITE" id="PS00676">
    <property type="entry name" value="SIGMA54_INTERACT_2"/>
    <property type="match status" value="1"/>
</dbReference>
<dbReference type="InterPro" id="IPR027417">
    <property type="entry name" value="P-loop_NTPase"/>
</dbReference>
<dbReference type="PROSITE" id="PS50045">
    <property type="entry name" value="SIGMA54_INTERACT_4"/>
    <property type="match status" value="1"/>
</dbReference>
<keyword evidence="2" id="KW-0067">ATP-binding</keyword>
<keyword evidence="4" id="KW-0238">DNA-binding</keyword>
<dbReference type="InterPro" id="IPR025944">
    <property type="entry name" value="Sigma_54_int_dom_CS"/>
</dbReference>
<dbReference type="CDD" id="cd00009">
    <property type="entry name" value="AAA"/>
    <property type="match status" value="1"/>
</dbReference>
<feature type="modified residue" description="4-aspartylphosphate" evidence="6">
    <location>
        <position position="54"/>
    </location>
</feature>
<keyword evidence="5" id="KW-0804">Transcription</keyword>
<proteinExistence type="predicted"/>
<feature type="domain" description="Sigma-54 factor interaction" evidence="7">
    <location>
        <begin position="143"/>
        <end position="372"/>
    </location>
</feature>
<evidence type="ECO:0000259" key="7">
    <source>
        <dbReference type="PROSITE" id="PS50045"/>
    </source>
</evidence>
<dbReference type="InterPro" id="IPR002197">
    <property type="entry name" value="HTH_Fis"/>
</dbReference>
<dbReference type="Pfam" id="PF02954">
    <property type="entry name" value="HTH_8"/>
    <property type="match status" value="1"/>
</dbReference>
<dbReference type="Pfam" id="PF00158">
    <property type="entry name" value="Sigma54_activat"/>
    <property type="match status" value="1"/>
</dbReference>
<name>A0ABV7F515_9BURK</name>
<dbReference type="SUPFAM" id="SSF52540">
    <property type="entry name" value="P-loop containing nucleoside triphosphate hydrolases"/>
    <property type="match status" value="1"/>
</dbReference>
<dbReference type="Proteomes" id="UP001595530">
    <property type="component" value="Unassembled WGS sequence"/>
</dbReference>
<dbReference type="Gene3D" id="1.10.10.60">
    <property type="entry name" value="Homeodomain-like"/>
    <property type="match status" value="1"/>
</dbReference>
<dbReference type="SMART" id="SM00448">
    <property type="entry name" value="REC"/>
    <property type="match status" value="1"/>
</dbReference>
<dbReference type="Pfam" id="PF25601">
    <property type="entry name" value="AAA_lid_14"/>
    <property type="match status" value="1"/>
</dbReference>
<evidence type="ECO:0000256" key="4">
    <source>
        <dbReference type="ARBA" id="ARBA00023125"/>
    </source>
</evidence>
<dbReference type="PROSITE" id="PS50110">
    <property type="entry name" value="RESPONSE_REGULATORY"/>
    <property type="match status" value="1"/>
</dbReference>
<dbReference type="Pfam" id="PF00072">
    <property type="entry name" value="Response_reg"/>
    <property type="match status" value="1"/>
</dbReference>
<dbReference type="Gene3D" id="1.10.8.60">
    <property type="match status" value="1"/>
</dbReference>
<dbReference type="Gene3D" id="3.40.50.300">
    <property type="entry name" value="P-loop containing nucleotide triphosphate hydrolases"/>
    <property type="match status" value="1"/>
</dbReference>
<protein>
    <submittedName>
        <fullName evidence="9">Sigma-54-dependent transcriptional regulator</fullName>
    </submittedName>
</protein>
<dbReference type="SUPFAM" id="SSF46689">
    <property type="entry name" value="Homeodomain-like"/>
    <property type="match status" value="1"/>
</dbReference>
<dbReference type="InterPro" id="IPR011006">
    <property type="entry name" value="CheY-like_superfamily"/>
</dbReference>